<dbReference type="Pfam" id="PF13510">
    <property type="entry name" value="Fer2_4"/>
    <property type="match status" value="1"/>
</dbReference>
<organism evidence="2 5">
    <name type="scientific">Aliirhizobium cellulosilyticum</name>
    <dbReference type="NCBI Taxonomy" id="393664"/>
    <lineage>
        <taxon>Bacteria</taxon>
        <taxon>Pseudomonadati</taxon>
        <taxon>Pseudomonadota</taxon>
        <taxon>Alphaproteobacteria</taxon>
        <taxon>Hyphomicrobiales</taxon>
        <taxon>Rhizobiaceae</taxon>
        <taxon>Aliirhizobium</taxon>
    </lineage>
</organism>
<dbReference type="EMBL" id="JACIGW010000006">
    <property type="protein sequence ID" value="MBB4350785.1"/>
    <property type="molecule type" value="Genomic_DNA"/>
</dbReference>
<evidence type="ECO:0000313" key="5">
    <source>
        <dbReference type="Proteomes" id="UP000520770"/>
    </source>
</evidence>
<protein>
    <submittedName>
        <fullName evidence="2">Putative molibdopterin-dependent oxidoreductase YjgC</fullName>
    </submittedName>
</protein>
<name>A0A7W6SBP9_9HYPH</name>
<dbReference type="EMBL" id="JACIHM010000007">
    <property type="protein sequence ID" value="MBB4448594.1"/>
    <property type="molecule type" value="Genomic_DNA"/>
</dbReference>
<dbReference type="Proteomes" id="UP000520770">
    <property type="component" value="Unassembled WGS sequence"/>
</dbReference>
<evidence type="ECO:0000256" key="1">
    <source>
        <dbReference type="ARBA" id="ARBA00023002"/>
    </source>
</evidence>
<dbReference type="GO" id="GO:0051536">
    <property type="term" value="F:iron-sulfur cluster binding"/>
    <property type="evidence" value="ECO:0007669"/>
    <property type="project" value="InterPro"/>
</dbReference>
<gene>
    <name evidence="3" type="ORF">GGE31_004517</name>
    <name evidence="2" type="ORF">GGE33_004559</name>
    <name evidence="4" type="ORF">GGE35_004440</name>
</gene>
<evidence type="ECO:0000313" key="7">
    <source>
        <dbReference type="Proteomes" id="UP000576087"/>
    </source>
</evidence>
<evidence type="ECO:0000313" key="4">
    <source>
        <dbReference type="EMBL" id="MBB4448594.1"/>
    </source>
</evidence>
<proteinExistence type="predicted"/>
<sequence length="104" mass="11441">MKPHPRTGRIVRLSETARPRVHFHLDGSPCEALAGDTVLTAVLSSSHHLRQSEFGPERRAGFCLMGACQDCWIWQADGERLRACSTPVMDGMQVLTEAPAGWPS</sequence>
<comment type="caution">
    <text evidence="2">The sequence shown here is derived from an EMBL/GenBank/DDBJ whole genome shotgun (WGS) entry which is preliminary data.</text>
</comment>
<dbReference type="Proteomes" id="UP000524535">
    <property type="component" value="Unassembled WGS sequence"/>
</dbReference>
<dbReference type="Proteomes" id="UP000576087">
    <property type="component" value="Unassembled WGS sequence"/>
</dbReference>
<keyword evidence="1" id="KW-0560">Oxidoreductase</keyword>
<dbReference type="InterPro" id="IPR042204">
    <property type="entry name" value="2Fe-2S-bd_N"/>
</dbReference>
<evidence type="ECO:0000313" key="2">
    <source>
        <dbReference type="EMBL" id="MBB4350785.1"/>
    </source>
</evidence>
<evidence type="ECO:0000313" key="3">
    <source>
        <dbReference type="EMBL" id="MBB4413979.1"/>
    </source>
</evidence>
<dbReference type="AlphaFoldDB" id="A0A7W6SBP9"/>
<dbReference type="InterPro" id="IPR036010">
    <property type="entry name" value="2Fe-2S_ferredoxin-like_sf"/>
</dbReference>
<evidence type="ECO:0000313" key="6">
    <source>
        <dbReference type="Proteomes" id="UP000524535"/>
    </source>
</evidence>
<accession>A0A7W6SBP9</accession>
<dbReference type="GO" id="GO:0016491">
    <property type="term" value="F:oxidoreductase activity"/>
    <property type="evidence" value="ECO:0007669"/>
    <property type="project" value="UniProtKB-KW"/>
</dbReference>
<reference evidence="5 6" key="1">
    <citation type="submission" date="2020-08" db="EMBL/GenBank/DDBJ databases">
        <title>Genomic Encyclopedia of Type Strains, Phase IV (KMG-V): Genome sequencing to study the core and pangenomes of soil and plant-associated prokaryotes.</title>
        <authorList>
            <person name="Whitman W."/>
        </authorList>
    </citation>
    <scope>NUCLEOTIDE SEQUENCE [LARGE SCALE GENOMIC DNA]</scope>
    <source>
        <strain evidence="3 6">SEMIA 444</strain>
        <strain evidence="2 5">SEMIA 448</strain>
        <strain evidence="4 7">SEMIA 452</strain>
    </source>
</reference>
<dbReference type="Gene3D" id="3.10.20.440">
    <property type="entry name" value="2Fe-2S iron-sulphur cluster binding domain, sarcosine oxidase, alpha subunit, N-terminal domain"/>
    <property type="match status" value="1"/>
</dbReference>
<dbReference type="EMBL" id="JACIGY010000007">
    <property type="protein sequence ID" value="MBB4413979.1"/>
    <property type="molecule type" value="Genomic_DNA"/>
</dbReference>
<keyword evidence="6" id="KW-1185">Reference proteome</keyword>
<dbReference type="SUPFAM" id="SSF54292">
    <property type="entry name" value="2Fe-2S ferredoxin-like"/>
    <property type="match status" value="1"/>
</dbReference>
<dbReference type="RefSeq" id="WP_183828038.1">
    <property type="nucleotide sequence ID" value="NZ_JACIGW010000006.1"/>
</dbReference>